<evidence type="ECO:0000256" key="3">
    <source>
        <dbReference type="ARBA" id="ARBA00022692"/>
    </source>
</evidence>
<evidence type="ECO:0000313" key="9">
    <source>
        <dbReference type="Proteomes" id="UP000326202"/>
    </source>
</evidence>
<sequence>MTAPPIAGKSLASDEPCEKGWIKVWDPLLRVFHWSLAGAVITAYVSDGARTVHESAGYIALALVLVRLLWGVVGPRHARFADFLRSPRAVYDYLGEILTMTARRYLGHNPAGGAMIVALLILVTVTGVSGWLTTTDRFFGVWWMEGLHSRSADLLIAFAGLHVVGVIASSVLHKENLVRAMITGRKRP</sequence>
<dbReference type="EMBL" id="CP042906">
    <property type="protein sequence ID" value="QEX19584.1"/>
    <property type="molecule type" value="Genomic_DNA"/>
</dbReference>
<evidence type="ECO:0000256" key="6">
    <source>
        <dbReference type="SAM" id="Phobius"/>
    </source>
</evidence>
<dbReference type="PANTHER" id="PTHR30485:SF2">
    <property type="entry name" value="BLL0597 PROTEIN"/>
    <property type="match status" value="1"/>
</dbReference>
<evidence type="ECO:0000256" key="2">
    <source>
        <dbReference type="ARBA" id="ARBA00022475"/>
    </source>
</evidence>
<keyword evidence="3 6" id="KW-0812">Transmembrane</keyword>
<dbReference type="InterPro" id="IPR051542">
    <property type="entry name" value="Hydrogenase_cytochrome"/>
</dbReference>
<dbReference type="KEGG" id="htq:FRZ44_48990"/>
<dbReference type="InterPro" id="IPR011577">
    <property type="entry name" value="Cyt_b561_bac/Ni-Hgenase"/>
</dbReference>
<gene>
    <name evidence="8" type="ORF">FRZ44_48990</name>
</gene>
<dbReference type="RefSeq" id="WP_151179640.1">
    <property type="nucleotide sequence ID" value="NZ_CP042906.1"/>
</dbReference>
<evidence type="ECO:0000256" key="1">
    <source>
        <dbReference type="ARBA" id="ARBA00004651"/>
    </source>
</evidence>
<dbReference type="GO" id="GO:0020037">
    <property type="term" value="F:heme binding"/>
    <property type="evidence" value="ECO:0007669"/>
    <property type="project" value="TreeGrafter"/>
</dbReference>
<feature type="domain" description="Cytochrome b561 bacterial/Ni-hydrogenase" evidence="7">
    <location>
        <begin position="24"/>
        <end position="184"/>
    </location>
</feature>
<evidence type="ECO:0000256" key="4">
    <source>
        <dbReference type="ARBA" id="ARBA00022989"/>
    </source>
</evidence>
<dbReference type="SUPFAM" id="SSF81342">
    <property type="entry name" value="Transmembrane di-heme cytochromes"/>
    <property type="match status" value="1"/>
</dbReference>
<reference evidence="8 9" key="1">
    <citation type="submission" date="2019-08" db="EMBL/GenBank/DDBJ databases">
        <title>Hyperibacter terrae gen. nov., sp. nov. and Hyperibacter viscosus sp. nov., two new members in the family Rhodospirillaceae isolated from the rhizosphere of Hypericum perforatum.</title>
        <authorList>
            <person name="Noviana Z."/>
        </authorList>
    </citation>
    <scope>NUCLEOTIDE SEQUENCE [LARGE SCALE GENOMIC DNA]</scope>
    <source>
        <strain evidence="8 9">R5913</strain>
    </source>
</reference>
<feature type="transmembrane region" description="Helical" evidence="6">
    <location>
        <begin position="58"/>
        <end position="78"/>
    </location>
</feature>
<evidence type="ECO:0000256" key="5">
    <source>
        <dbReference type="ARBA" id="ARBA00023136"/>
    </source>
</evidence>
<proteinExistence type="predicted"/>
<accession>A0A5J6MQA5</accession>
<protein>
    <submittedName>
        <fullName evidence="8">Cytochrome b561</fullName>
    </submittedName>
</protein>
<feature type="transmembrane region" description="Helical" evidence="6">
    <location>
        <begin position="154"/>
        <end position="172"/>
    </location>
</feature>
<dbReference type="GO" id="GO:0005886">
    <property type="term" value="C:plasma membrane"/>
    <property type="evidence" value="ECO:0007669"/>
    <property type="project" value="UniProtKB-SubCell"/>
</dbReference>
<dbReference type="GO" id="GO:0009055">
    <property type="term" value="F:electron transfer activity"/>
    <property type="evidence" value="ECO:0007669"/>
    <property type="project" value="InterPro"/>
</dbReference>
<dbReference type="InterPro" id="IPR016174">
    <property type="entry name" value="Di-haem_cyt_TM"/>
</dbReference>
<keyword evidence="9" id="KW-1185">Reference proteome</keyword>
<keyword evidence="5 6" id="KW-0472">Membrane</keyword>
<dbReference type="AlphaFoldDB" id="A0A5J6MQA5"/>
<comment type="subcellular location">
    <subcellularLocation>
        <location evidence="1">Cell membrane</location>
        <topology evidence="1">Multi-pass membrane protein</topology>
    </subcellularLocation>
</comment>
<evidence type="ECO:0000259" key="7">
    <source>
        <dbReference type="Pfam" id="PF01292"/>
    </source>
</evidence>
<keyword evidence="4 6" id="KW-1133">Transmembrane helix</keyword>
<evidence type="ECO:0000313" key="8">
    <source>
        <dbReference type="EMBL" id="QEX19584.1"/>
    </source>
</evidence>
<feature type="transmembrane region" description="Helical" evidence="6">
    <location>
        <begin position="113"/>
        <end position="134"/>
    </location>
</feature>
<dbReference type="Gene3D" id="1.20.950.20">
    <property type="entry name" value="Transmembrane di-heme cytochromes, Chain C"/>
    <property type="match status" value="1"/>
</dbReference>
<dbReference type="OrthoDB" id="196472at2"/>
<dbReference type="GO" id="GO:0022904">
    <property type="term" value="P:respiratory electron transport chain"/>
    <property type="evidence" value="ECO:0007669"/>
    <property type="project" value="InterPro"/>
</dbReference>
<name>A0A5J6MQA5_9PROT</name>
<keyword evidence="2" id="KW-1003">Cell membrane</keyword>
<organism evidence="8 9">
    <name type="scientific">Hypericibacter terrae</name>
    <dbReference type="NCBI Taxonomy" id="2602015"/>
    <lineage>
        <taxon>Bacteria</taxon>
        <taxon>Pseudomonadati</taxon>
        <taxon>Pseudomonadota</taxon>
        <taxon>Alphaproteobacteria</taxon>
        <taxon>Rhodospirillales</taxon>
        <taxon>Dongiaceae</taxon>
        <taxon>Hypericibacter</taxon>
    </lineage>
</organism>
<feature type="transmembrane region" description="Helical" evidence="6">
    <location>
        <begin position="28"/>
        <end position="46"/>
    </location>
</feature>
<dbReference type="PANTHER" id="PTHR30485">
    <property type="entry name" value="NI/FE-HYDROGENASE 1 B-TYPE CYTOCHROME SUBUNIT"/>
    <property type="match status" value="1"/>
</dbReference>
<dbReference type="Pfam" id="PF01292">
    <property type="entry name" value="Ni_hydr_CYTB"/>
    <property type="match status" value="1"/>
</dbReference>
<dbReference type="Proteomes" id="UP000326202">
    <property type="component" value="Chromosome"/>
</dbReference>